<gene>
    <name evidence="3" type="ORF">N0V83_006169</name>
</gene>
<evidence type="ECO:0000256" key="2">
    <source>
        <dbReference type="SAM" id="Phobius"/>
    </source>
</evidence>
<dbReference type="OrthoDB" id="5428081at2759"/>
<evidence type="ECO:0000313" key="4">
    <source>
        <dbReference type="Proteomes" id="UP001140560"/>
    </source>
</evidence>
<comment type="caution">
    <text evidence="3">The sequence shown here is derived from an EMBL/GenBank/DDBJ whole genome shotgun (WGS) entry which is preliminary data.</text>
</comment>
<feature type="coiled-coil region" evidence="1">
    <location>
        <begin position="52"/>
        <end position="79"/>
    </location>
</feature>
<sequence>MATQQAVRRWIMTGAVAAITITGTIYGAGLKGDQEAKQKKQQLQKATPEEMIAQLEFARADLILKKNEMERKIANFQKRSQSKEHGQTEPK</sequence>
<reference evidence="3" key="1">
    <citation type="submission" date="2022-10" db="EMBL/GenBank/DDBJ databases">
        <title>Tapping the CABI collections for fungal endophytes: first genome assemblies for Collariella, Neodidymelliopsis, Ascochyta clinopodiicola, Didymella pomorum, Didymosphaeria variabile, Neocosmospora piperis and Neocucurbitaria cava.</title>
        <authorList>
            <person name="Hill R."/>
        </authorList>
    </citation>
    <scope>NUCLEOTIDE SEQUENCE</scope>
    <source>
        <strain evidence="3">IMI 356814</strain>
    </source>
</reference>
<keyword evidence="1" id="KW-0175">Coiled coil</keyword>
<keyword evidence="2" id="KW-1133">Transmembrane helix</keyword>
<name>A0A9W8Y7F1_9PLEO</name>
<feature type="transmembrane region" description="Helical" evidence="2">
    <location>
        <begin position="12"/>
        <end position="30"/>
    </location>
</feature>
<proteinExistence type="predicted"/>
<keyword evidence="4" id="KW-1185">Reference proteome</keyword>
<dbReference type="EMBL" id="JAPEUY010000010">
    <property type="protein sequence ID" value="KAJ4369086.1"/>
    <property type="molecule type" value="Genomic_DNA"/>
</dbReference>
<dbReference type="Proteomes" id="UP001140560">
    <property type="component" value="Unassembled WGS sequence"/>
</dbReference>
<evidence type="ECO:0000256" key="1">
    <source>
        <dbReference type="SAM" id="Coils"/>
    </source>
</evidence>
<keyword evidence="2" id="KW-0472">Membrane</keyword>
<dbReference type="AlphaFoldDB" id="A0A9W8Y7F1"/>
<evidence type="ECO:0000313" key="3">
    <source>
        <dbReference type="EMBL" id="KAJ4369086.1"/>
    </source>
</evidence>
<organism evidence="3 4">
    <name type="scientific">Neocucurbitaria cava</name>
    <dbReference type="NCBI Taxonomy" id="798079"/>
    <lineage>
        <taxon>Eukaryota</taxon>
        <taxon>Fungi</taxon>
        <taxon>Dikarya</taxon>
        <taxon>Ascomycota</taxon>
        <taxon>Pezizomycotina</taxon>
        <taxon>Dothideomycetes</taxon>
        <taxon>Pleosporomycetidae</taxon>
        <taxon>Pleosporales</taxon>
        <taxon>Pleosporineae</taxon>
        <taxon>Cucurbitariaceae</taxon>
        <taxon>Neocucurbitaria</taxon>
    </lineage>
</organism>
<protein>
    <submittedName>
        <fullName evidence="3">Uncharacterized protein</fullName>
    </submittedName>
</protein>
<accession>A0A9W8Y7F1</accession>
<keyword evidence="2" id="KW-0812">Transmembrane</keyword>